<dbReference type="EMBL" id="GGEC01061151">
    <property type="protein sequence ID" value="MBX41635.1"/>
    <property type="molecule type" value="Transcribed_RNA"/>
</dbReference>
<evidence type="ECO:0000313" key="1">
    <source>
        <dbReference type="EMBL" id="MBX41635.1"/>
    </source>
</evidence>
<protein>
    <submittedName>
        <fullName evidence="1">Uncharacterized protein</fullName>
    </submittedName>
</protein>
<name>A0A2P2NGN3_RHIMU</name>
<organism evidence="1">
    <name type="scientific">Rhizophora mucronata</name>
    <name type="common">Asiatic mangrove</name>
    <dbReference type="NCBI Taxonomy" id="61149"/>
    <lineage>
        <taxon>Eukaryota</taxon>
        <taxon>Viridiplantae</taxon>
        <taxon>Streptophyta</taxon>
        <taxon>Embryophyta</taxon>
        <taxon>Tracheophyta</taxon>
        <taxon>Spermatophyta</taxon>
        <taxon>Magnoliopsida</taxon>
        <taxon>eudicotyledons</taxon>
        <taxon>Gunneridae</taxon>
        <taxon>Pentapetalae</taxon>
        <taxon>rosids</taxon>
        <taxon>fabids</taxon>
        <taxon>Malpighiales</taxon>
        <taxon>Rhizophoraceae</taxon>
        <taxon>Rhizophora</taxon>
    </lineage>
</organism>
<proteinExistence type="predicted"/>
<sequence length="57" mass="6755">MSTSAKSQELLYDKHTSRCPIKLTKNQVEYACSTNKRLFCTNPQMQTVHYEKLEHRH</sequence>
<dbReference type="AlphaFoldDB" id="A0A2P2NGN3"/>
<accession>A0A2P2NGN3</accession>
<reference evidence="1" key="1">
    <citation type="submission" date="2018-02" db="EMBL/GenBank/DDBJ databases">
        <title>Rhizophora mucronata_Transcriptome.</title>
        <authorList>
            <person name="Meera S.P."/>
            <person name="Sreeshan A."/>
            <person name="Augustine A."/>
        </authorList>
    </citation>
    <scope>NUCLEOTIDE SEQUENCE</scope>
    <source>
        <tissue evidence="1">Leaf</tissue>
    </source>
</reference>